<evidence type="ECO:0000313" key="1">
    <source>
        <dbReference type="EMBL" id="MFC7081930.1"/>
    </source>
</evidence>
<sequence>MNTALSMQIETGDQIVTVSAGVCGESTDLSSDEHLSIWGSRGRLQYESDRRAESVSSLRIVRDGRPTYETSFEGVSSDNPTMSKLRDFVEATVSGTQPTISGEVGVVLAELRAAIRESWEEGTTVDVASRLDDREHVTNPFEE</sequence>
<accession>A0ABD5WT77</accession>
<keyword evidence="2" id="KW-1185">Reference proteome</keyword>
<comment type="caution">
    <text evidence="1">The sequence shown here is derived from an EMBL/GenBank/DDBJ whole genome shotgun (WGS) entry which is preliminary data.</text>
</comment>
<gene>
    <name evidence="1" type="ORF">ACFQJ6_19390</name>
</gene>
<proteinExistence type="predicted"/>
<organism evidence="1 2">
    <name type="scientific">Halorussus caseinilyticus</name>
    <dbReference type="NCBI Taxonomy" id="3034025"/>
    <lineage>
        <taxon>Archaea</taxon>
        <taxon>Methanobacteriati</taxon>
        <taxon>Methanobacteriota</taxon>
        <taxon>Stenosarchaea group</taxon>
        <taxon>Halobacteria</taxon>
        <taxon>Halobacteriales</taxon>
        <taxon>Haladaptataceae</taxon>
        <taxon>Halorussus</taxon>
    </lineage>
</organism>
<name>A0ABD5WT77_9EURY</name>
<protein>
    <recommendedName>
        <fullName evidence="3">Gfo/Idh/MocA-like oxidoreductase C-terminal domain-containing protein</fullName>
    </recommendedName>
</protein>
<dbReference type="AlphaFoldDB" id="A0ABD5WT77"/>
<dbReference type="EMBL" id="JBHSZH010000005">
    <property type="protein sequence ID" value="MFC7081930.1"/>
    <property type="molecule type" value="Genomic_DNA"/>
</dbReference>
<evidence type="ECO:0008006" key="3">
    <source>
        <dbReference type="Google" id="ProtNLM"/>
    </source>
</evidence>
<dbReference type="RefSeq" id="WP_382210201.1">
    <property type="nucleotide sequence ID" value="NZ_JBHSZH010000005.1"/>
</dbReference>
<evidence type="ECO:0000313" key="2">
    <source>
        <dbReference type="Proteomes" id="UP001596407"/>
    </source>
</evidence>
<dbReference type="Gene3D" id="3.30.360.10">
    <property type="entry name" value="Dihydrodipicolinate Reductase, domain 2"/>
    <property type="match status" value="1"/>
</dbReference>
<dbReference type="Proteomes" id="UP001596407">
    <property type="component" value="Unassembled WGS sequence"/>
</dbReference>
<reference evidence="1 2" key="1">
    <citation type="journal article" date="2019" name="Int. J. Syst. Evol. Microbiol.">
        <title>The Global Catalogue of Microorganisms (GCM) 10K type strain sequencing project: providing services to taxonomists for standard genome sequencing and annotation.</title>
        <authorList>
            <consortium name="The Broad Institute Genomics Platform"/>
            <consortium name="The Broad Institute Genome Sequencing Center for Infectious Disease"/>
            <person name="Wu L."/>
            <person name="Ma J."/>
        </authorList>
    </citation>
    <scope>NUCLEOTIDE SEQUENCE [LARGE SCALE GENOMIC DNA]</scope>
    <source>
        <strain evidence="1 2">DT72</strain>
    </source>
</reference>